<dbReference type="GO" id="GO:0003677">
    <property type="term" value="F:DNA binding"/>
    <property type="evidence" value="ECO:0007669"/>
    <property type="project" value="InterPro"/>
</dbReference>
<sequence>MSQIRVDFAFGAPDRLRTACEVVRKHYLRQRRVIIYIADSRQRTRFSHMLWGFEPTAFVPHVNADDPLVDQTPIVLCDQMPRPDLTRAGTEPAWLLNLSTQCPPNTETFLRILEIVSNDEADKQAARTRWRHYQQQGYQVHAHQIG</sequence>
<dbReference type="PANTHER" id="PTHR38767:SF1">
    <property type="entry name" value="DNA POLYMERASE III SUBUNIT CHI"/>
    <property type="match status" value="1"/>
</dbReference>
<dbReference type="PANTHER" id="PTHR38767">
    <property type="entry name" value="DNA POLYMERASE III SUBUNIT CHI"/>
    <property type="match status" value="1"/>
</dbReference>
<reference evidence="1" key="1">
    <citation type="journal article" date="2021" name="PeerJ">
        <title>Extensive microbial diversity within the chicken gut microbiome revealed by metagenomics and culture.</title>
        <authorList>
            <person name="Gilroy R."/>
            <person name="Ravi A."/>
            <person name="Getino M."/>
            <person name="Pursley I."/>
            <person name="Horton D.L."/>
            <person name="Alikhan N.F."/>
            <person name="Baker D."/>
            <person name="Gharbi K."/>
            <person name="Hall N."/>
            <person name="Watson M."/>
            <person name="Adriaenssens E.M."/>
            <person name="Foster-Nyarko E."/>
            <person name="Jarju S."/>
            <person name="Secka A."/>
            <person name="Antonio M."/>
            <person name="Oren A."/>
            <person name="Chaudhuri R.R."/>
            <person name="La Ragione R."/>
            <person name="Hildebrand F."/>
            <person name="Pallen M.J."/>
        </authorList>
    </citation>
    <scope>NUCLEOTIDE SEQUENCE</scope>
    <source>
        <strain evidence="1">9264</strain>
    </source>
</reference>
<dbReference type="GO" id="GO:0006260">
    <property type="term" value="P:DNA replication"/>
    <property type="evidence" value="ECO:0007669"/>
    <property type="project" value="InterPro"/>
</dbReference>
<dbReference type="GO" id="GO:0032298">
    <property type="term" value="P:positive regulation of DNA-templated DNA replication initiation"/>
    <property type="evidence" value="ECO:0007669"/>
    <property type="project" value="TreeGrafter"/>
</dbReference>
<comment type="caution">
    <text evidence="1">The sequence shown here is derived from an EMBL/GenBank/DDBJ whole genome shotgun (WGS) entry which is preliminary data.</text>
</comment>
<proteinExistence type="predicted"/>
<evidence type="ECO:0000313" key="2">
    <source>
        <dbReference type="Proteomes" id="UP000823889"/>
    </source>
</evidence>
<dbReference type="EMBL" id="DWUQ01000168">
    <property type="protein sequence ID" value="HJD44968.1"/>
    <property type="molecule type" value="Genomic_DNA"/>
</dbReference>
<protein>
    <submittedName>
        <fullName evidence="1">DNA polymerase III subunit chi</fullName>
    </submittedName>
</protein>
<name>A0A9D2RH45_9BURK</name>
<evidence type="ECO:0000313" key="1">
    <source>
        <dbReference type="EMBL" id="HJD44968.1"/>
    </source>
</evidence>
<dbReference type="SUPFAM" id="SSF102400">
    <property type="entry name" value="DNA polymerase III chi subunit"/>
    <property type="match status" value="1"/>
</dbReference>
<reference evidence="1" key="2">
    <citation type="submission" date="2021-04" db="EMBL/GenBank/DDBJ databases">
        <authorList>
            <person name="Gilroy R."/>
        </authorList>
    </citation>
    <scope>NUCLEOTIDE SEQUENCE</scope>
    <source>
        <strain evidence="1">9264</strain>
    </source>
</reference>
<dbReference type="InterPro" id="IPR036768">
    <property type="entry name" value="PolIII_chi_sf"/>
</dbReference>
<dbReference type="GO" id="GO:0003887">
    <property type="term" value="F:DNA-directed DNA polymerase activity"/>
    <property type="evidence" value="ECO:0007669"/>
    <property type="project" value="InterPro"/>
</dbReference>
<dbReference type="Gene3D" id="3.40.50.10110">
    <property type="entry name" value="DNA polymerase III subunit chi"/>
    <property type="match status" value="1"/>
</dbReference>
<dbReference type="Pfam" id="PF04364">
    <property type="entry name" value="DNA_pol3_chi"/>
    <property type="match status" value="1"/>
</dbReference>
<dbReference type="AlphaFoldDB" id="A0A9D2RH45"/>
<dbReference type="Proteomes" id="UP000823889">
    <property type="component" value="Unassembled WGS sequence"/>
</dbReference>
<accession>A0A9D2RH45</accession>
<organism evidence="1 2">
    <name type="scientific">Candidatus Paenalcaligenes intestinipullorum</name>
    <dbReference type="NCBI Taxonomy" id="2838718"/>
    <lineage>
        <taxon>Bacteria</taxon>
        <taxon>Pseudomonadati</taxon>
        <taxon>Pseudomonadota</taxon>
        <taxon>Betaproteobacteria</taxon>
        <taxon>Burkholderiales</taxon>
        <taxon>Alcaligenaceae</taxon>
        <taxon>Paenalcaligenes</taxon>
    </lineage>
</organism>
<gene>
    <name evidence="1" type="ORF">H9906_08100</name>
</gene>
<dbReference type="InterPro" id="IPR007459">
    <property type="entry name" value="DNA_pol3_chi"/>
</dbReference>